<evidence type="ECO:0000313" key="1">
    <source>
        <dbReference type="EMBL" id="RZC80857.1"/>
    </source>
</evidence>
<reference evidence="1 2" key="1">
    <citation type="journal article" date="2018" name="Science">
        <title>The opium poppy genome and morphinan production.</title>
        <authorList>
            <person name="Guo L."/>
            <person name="Winzer T."/>
            <person name="Yang X."/>
            <person name="Li Y."/>
            <person name="Ning Z."/>
            <person name="He Z."/>
            <person name="Teodor R."/>
            <person name="Lu Y."/>
            <person name="Bowser T.A."/>
            <person name="Graham I.A."/>
            <person name="Ye K."/>
        </authorList>
    </citation>
    <scope>NUCLEOTIDE SEQUENCE [LARGE SCALE GENOMIC DNA]</scope>
    <source>
        <strain evidence="2">cv. HN1</strain>
        <tissue evidence="1">Leaves</tissue>
    </source>
</reference>
<gene>
    <name evidence="1" type="ORF">C5167_043433</name>
</gene>
<dbReference type="Gramene" id="RZC80857">
    <property type="protein sequence ID" value="RZC80857"/>
    <property type="gene ID" value="C5167_043433"/>
</dbReference>
<protein>
    <submittedName>
        <fullName evidence="1">Uncharacterized protein</fullName>
    </submittedName>
</protein>
<keyword evidence="2" id="KW-1185">Reference proteome</keyword>
<accession>A0A4Y7L7D9</accession>
<dbReference type="EMBL" id="CM010724">
    <property type="protein sequence ID" value="RZC80857.1"/>
    <property type="molecule type" value="Genomic_DNA"/>
</dbReference>
<organism evidence="1 2">
    <name type="scientific">Papaver somniferum</name>
    <name type="common">Opium poppy</name>
    <dbReference type="NCBI Taxonomy" id="3469"/>
    <lineage>
        <taxon>Eukaryota</taxon>
        <taxon>Viridiplantae</taxon>
        <taxon>Streptophyta</taxon>
        <taxon>Embryophyta</taxon>
        <taxon>Tracheophyta</taxon>
        <taxon>Spermatophyta</taxon>
        <taxon>Magnoliopsida</taxon>
        <taxon>Ranunculales</taxon>
        <taxon>Papaveraceae</taxon>
        <taxon>Papaveroideae</taxon>
        <taxon>Papaver</taxon>
    </lineage>
</organism>
<dbReference type="Proteomes" id="UP000316621">
    <property type="component" value="Chromosome 10"/>
</dbReference>
<proteinExistence type="predicted"/>
<name>A0A4Y7L7D9_PAPSO</name>
<dbReference type="AlphaFoldDB" id="A0A4Y7L7D9"/>
<evidence type="ECO:0000313" key="2">
    <source>
        <dbReference type="Proteomes" id="UP000316621"/>
    </source>
</evidence>
<sequence length="226" mass="25577">MDFIACCLYKLSPKITGNHRSHRFNIFTYKERNVSQVTCNIQKVGPSATQDTLKSLRSLDEGKTSIVTVRVTRKWEELDFMSTNDVTSIDMVIVDKRKLHLTTAKPKFRPAHNEKRAFFRNTTSVSALDAYSVSITPPKFCFTEFEAIESNLPNIHLTGKSKLSTIHVLFLILMTIFAPNRRYKKKKGSLSVSSWGEQLVIATSSLPDLTYGPSLFLQSPLSKLEP</sequence>